<name>A0A1F5H097_9BACT</name>
<reference evidence="1 2" key="1">
    <citation type="journal article" date="2016" name="Nat. Commun.">
        <title>Thousands of microbial genomes shed light on interconnected biogeochemical processes in an aquifer system.</title>
        <authorList>
            <person name="Anantharaman K."/>
            <person name="Brown C.T."/>
            <person name="Hug L.A."/>
            <person name="Sharon I."/>
            <person name="Castelle C.J."/>
            <person name="Probst A.J."/>
            <person name="Thomas B.C."/>
            <person name="Singh A."/>
            <person name="Wilkins M.J."/>
            <person name="Karaoz U."/>
            <person name="Brodie E.L."/>
            <person name="Williams K.H."/>
            <person name="Hubbard S.S."/>
            <person name="Banfield J.F."/>
        </authorList>
    </citation>
    <scope>NUCLEOTIDE SEQUENCE [LARGE SCALE GENOMIC DNA]</scope>
</reference>
<proteinExistence type="predicted"/>
<evidence type="ECO:0000313" key="2">
    <source>
        <dbReference type="Proteomes" id="UP000176666"/>
    </source>
</evidence>
<organism evidence="1 2">
    <name type="scientific">Candidatus Curtissbacteria bacterium RIFCSPHIGHO2_12_FULL_38_9b</name>
    <dbReference type="NCBI Taxonomy" id="1797720"/>
    <lineage>
        <taxon>Bacteria</taxon>
        <taxon>Candidatus Curtissiibacteriota</taxon>
    </lineage>
</organism>
<sequence length="116" mass="13335">MSYVNIPKLIKTLHPNLVTIKGNISLSKILSKIKKTKNIDYVWVQKPKINQMSAVLMSRILGKKFFWIQNFDNPPVPNFLSRLLISQADNIIVAGKREFAKIKNMGVDKSKIKIQR</sequence>
<dbReference type="Proteomes" id="UP000176666">
    <property type="component" value="Unassembled WGS sequence"/>
</dbReference>
<gene>
    <name evidence="1" type="ORF">A3F02_00930</name>
</gene>
<dbReference type="AlphaFoldDB" id="A0A1F5H097"/>
<protein>
    <submittedName>
        <fullName evidence="1">Uncharacterized protein</fullName>
    </submittedName>
</protein>
<evidence type="ECO:0000313" key="1">
    <source>
        <dbReference type="EMBL" id="OGD97521.1"/>
    </source>
</evidence>
<dbReference type="EMBL" id="MFBJ01000003">
    <property type="protein sequence ID" value="OGD97521.1"/>
    <property type="molecule type" value="Genomic_DNA"/>
</dbReference>
<accession>A0A1F5H097</accession>
<comment type="caution">
    <text evidence="1">The sequence shown here is derived from an EMBL/GenBank/DDBJ whole genome shotgun (WGS) entry which is preliminary data.</text>
</comment>